<keyword evidence="3" id="KW-1185">Reference proteome</keyword>
<dbReference type="PROSITE" id="PS51257">
    <property type="entry name" value="PROKAR_LIPOPROTEIN"/>
    <property type="match status" value="1"/>
</dbReference>
<evidence type="ECO:0008006" key="4">
    <source>
        <dbReference type="Google" id="ProtNLM"/>
    </source>
</evidence>
<dbReference type="Proteomes" id="UP000636949">
    <property type="component" value="Unassembled WGS sequence"/>
</dbReference>
<reference evidence="2" key="1">
    <citation type="journal article" date="2014" name="Int. J. Syst. Evol. Microbiol.">
        <title>Complete genome sequence of Corynebacterium casei LMG S-19264T (=DSM 44701T), isolated from a smear-ripened cheese.</title>
        <authorList>
            <consortium name="US DOE Joint Genome Institute (JGI-PGF)"/>
            <person name="Walter F."/>
            <person name="Albersmeier A."/>
            <person name="Kalinowski J."/>
            <person name="Ruckert C."/>
        </authorList>
    </citation>
    <scope>NUCLEOTIDE SEQUENCE</scope>
    <source>
        <strain evidence="2">CGMCC 1.15758</strain>
    </source>
</reference>
<reference evidence="2" key="2">
    <citation type="submission" date="2020-09" db="EMBL/GenBank/DDBJ databases">
        <authorList>
            <person name="Sun Q."/>
            <person name="Zhou Y."/>
        </authorList>
    </citation>
    <scope>NUCLEOTIDE SEQUENCE</scope>
    <source>
        <strain evidence="2">CGMCC 1.15758</strain>
    </source>
</reference>
<proteinExistence type="predicted"/>
<name>A0A8J2Z4Z8_9GAMM</name>
<evidence type="ECO:0000256" key="1">
    <source>
        <dbReference type="SAM" id="SignalP"/>
    </source>
</evidence>
<keyword evidence="1" id="KW-0732">Signal</keyword>
<sequence length="155" mass="17065">MKFKQLSAMASLLTSGGCFASSLHPVTFQNDTNDTGLSVNYITGHKYSKCISYVSPQALMIAPDGAEISNFKDRDNNSCSKANKRASWILKVAGGGEAIITFKREPSSKDIFNVYTWNEFLVVNGEKVKANDVIPLGNYQLKINSMNYVTVIPKK</sequence>
<evidence type="ECO:0000313" key="3">
    <source>
        <dbReference type="Proteomes" id="UP000636949"/>
    </source>
</evidence>
<evidence type="ECO:0000313" key="2">
    <source>
        <dbReference type="EMBL" id="GGF99828.1"/>
    </source>
</evidence>
<feature type="chain" id="PRO_5035268268" description="Lipoprotein" evidence="1">
    <location>
        <begin position="21"/>
        <end position="155"/>
    </location>
</feature>
<dbReference type="AlphaFoldDB" id="A0A8J2Z4Z8"/>
<dbReference type="EMBL" id="BMJS01000018">
    <property type="protein sequence ID" value="GGF99828.1"/>
    <property type="molecule type" value="Genomic_DNA"/>
</dbReference>
<organism evidence="2 3">
    <name type="scientific">Cysteiniphilum litorale</name>
    <dbReference type="NCBI Taxonomy" id="2056700"/>
    <lineage>
        <taxon>Bacteria</taxon>
        <taxon>Pseudomonadati</taxon>
        <taxon>Pseudomonadota</taxon>
        <taxon>Gammaproteobacteria</taxon>
        <taxon>Thiotrichales</taxon>
        <taxon>Fastidiosibacteraceae</taxon>
        <taxon>Cysteiniphilum</taxon>
    </lineage>
</organism>
<dbReference type="RefSeq" id="WP_117002916.1">
    <property type="nucleotide sequence ID" value="NZ_BMJS01000018.1"/>
</dbReference>
<accession>A0A8J2Z4Z8</accession>
<dbReference type="OrthoDB" id="151099at2"/>
<gene>
    <name evidence="2" type="ORF">GCM10010995_16400</name>
</gene>
<protein>
    <recommendedName>
        <fullName evidence="4">Lipoprotein</fullName>
    </recommendedName>
</protein>
<comment type="caution">
    <text evidence="2">The sequence shown here is derived from an EMBL/GenBank/DDBJ whole genome shotgun (WGS) entry which is preliminary data.</text>
</comment>
<feature type="signal peptide" evidence="1">
    <location>
        <begin position="1"/>
        <end position="20"/>
    </location>
</feature>